<accession>A0A6M4AU75</accession>
<organism evidence="2 3">
    <name type="scientific">Sphingomonas lacunae</name>
    <dbReference type="NCBI Taxonomy" id="2698828"/>
    <lineage>
        <taxon>Bacteria</taxon>
        <taxon>Pseudomonadati</taxon>
        <taxon>Pseudomonadota</taxon>
        <taxon>Alphaproteobacteria</taxon>
        <taxon>Sphingomonadales</taxon>
        <taxon>Sphingomonadaceae</taxon>
        <taxon>Sphingomonas</taxon>
    </lineage>
</organism>
<dbReference type="GO" id="GO:0016740">
    <property type="term" value="F:transferase activity"/>
    <property type="evidence" value="ECO:0007669"/>
    <property type="project" value="UniProtKB-KW"/>
</dbReference>
<evidence type="ECO:0000313" key="2">
    <source>
        <dbReference type="EMBL" id="QJQ32633.1"/>
    </source>
</evidence>
<keyword evidence="2" id="KW-0808">Transferase</keyword>
<proteinExistence type="predicted"/>
<feature type="domain" description="BioF2-like acetyltransferase" evidence="1">
    <location>
        <begin position="178"/>
        <end position="307"/>
    </location>
</feature>
<evidence type="ECO:0000313" key="3">
    <source>
        <dbReference type="Proteomes" id="UP000503018"/>
    </source>
</evidence>
<evidence type="ECO:0000259" key="1">
    <source>
        <dbReference type="Pfam" id="PF13480"/>
    </source>
</evidence>
<dbReference type="KEGG" id="slan:GV829_09370"/>
<sequence>MTAESEYHSNFAEARKIAAGGLDRPSADAVGQHHLFDRLDWFESLHDAVFLNTKPLIAHARLGDANLWLMLMTEGHTALSMAYWYSFAWRPVWTGNPDDATKLALATHLLSGLRRRVSTVALSPVPVEDNSASILQKAMRQAGWIVKSEATSHNHWLETASRAFADWWAERPGALRSTVKRKGSKGLVALEIHSNFDDKLWDEFEAVYRESWKPPESHPDFLRHWARREGQAGTLRLAIARIEGTAVAAQFWSVDDGVAYIHKLSHISGRDALSPGTLLTHALFAKAFDEDKVTRIDFGTGDDGYKRDWMEHSAPLMTITAWDPLQPTAWPAMVKTYASRLAARVRSR</sequence>
<keyword evidence="3" id="KW-1185">Reference proteome</keyword>
<dbReference type="AlphaFoldDB" id="A0A6M4AU75"/>
<dbReference type="SUPFAM" id="SSF55729">
    <property type="entry name" value="Acyl-CoA N-acyltransferases (Nat)"/>
    <property type="match status" value="1"/>
</dbReference>
<dbReference type="InterPro" id="IPR038740">
    <property type="entry name" value="BioF2-like_GNAT_dom"/>
</dbReference>
<dbReference type="InterPro" id="IPR016181">
    <property type="entry name" value="Acyl_CoA_acyltransferase"/>
</dbReference>
<dbReference type="Proteomes" id="UP000503018">
    <property type="component" value="Chromosome"/>
</dbReference>
<dbReference type="Gene3D" id="3.40.630.30">
    <property type="match status" value="1"/>
</dbReference>
<dbReference type="EMBL" id="CP053015">
    <property type="protein sequence ID" value="QJQ32633.1"/>
    <property type="molecule type" value="Genomic_DNA"/>
</dbReference>
<dbReference type="Pfam" id="PF13480">
    <property type="entry name" value="Acetyltransf_6"/>
    <property type="match status" value="1"/>
</dbReference>
<reference evidence="2 3" key="1">
    <citation type="submission" date="2020-01" db="EMBL/GenBank/DDBJ databases">
        <title>Sphingomonas sp. strain CSW-10.</title>
        <authorList>
            <person name="Chen W.-M."/>
        </authorList>
    </citation>
    <scope>NUCLEOTIDE SEQUENCE [LARGE SCALE GENOMIC DNA]</scope>
    <source>
        <strain evidence="2 3">CSW-10</strain>
    </source>
</reference>
<protein>
    <submittedName>
        <fullName evidence="2">GNAT family N-acetyltransferase</fullName>
    </submittedName>
</protein>
<gene>
    <name evidence="2" type="ORF">GV829_09370</name>
</gene>
<dbReference type="RefSeq" id="WP_169946081.1">
    <property type="nucleotide sequence ID" value="NZ_CP053015.1"/>
</dbReference>
<name>A0A6M4AU75_9SPHN</name>